<gene>
    <name evidence="3" type="ORF">OCTVUL_1B013352</name>
</gene>
<dbReference type="EMBL" id="OX597818">
    <property type="protein sequence ID" value="CAI9722506.1"/>
    <property type="molecule type" value="Genomic_DNA"/>
</dbReference>
<reference evidence="3" key="1">
    <citation type="submission" date="2023-08" db="EMBL/GenBank/DDBJ databases">
        <authorList>
            <person name="Alioto T."/>
            <person name="Alioto T."/>
            <person name="Gomez Garrido J."/>
        </authorList>
    </citation>
    <scope>NUCLEOTIDE SEQUENCE</scope>
</reference>
<keyword evidence="2" id="KW-0472">Membrane</keyword>
<keyword evidence="4" id="KW-1185">Reference proteome</keyword>
<sequence length="821" mass="93236">MYTHPFDTQFFNVCDKTYCMNRIYPTTLPFNKRVYIPRRTNDHMEAQFTIARTKLRQILGLYIKRQRQNKTDAQQLGIKPACGLQKLIQRTRNGEVICLPTDKSGRMSIDSLPNYIQAMQPHIANTKVTTVQAHEEREKVLNAHMMMWTIVLGPQKRTAKNFQAWNNDIPALYGLRKDHKGFTDPIAGPPTRPVCGANIASNYRTSYFLSMIIRPIIRMSPDVCDSTEDLLSRISDCNKTCDLTGCIKTSTTMDDEKKGLLGVLLLLFTFGLPIVVARDCAKQILSLNIAARISENGSDINCGDKHVIFISDVQADGVLLEPVQEHCGTNHTCDITQVFGESYIEYYCVNESLILGCEEIKSKHQIMKEDLHVQCYKYTQHKFKESIYQCGIIPNSFANNIWLILQNQRIHVKTCKDCHTDMHPYYQYNIPNKNIADDYLQSIFYDCDKVFWFLHVNTDECEGIFEEFFLKTNSGNLKFNGNETVEENITEIVNYLTIGIAGGLTLITLTVCFIVILRRPKQKSVAAPPSSATGLYGCTHLPENFDAASPEEENTYFTVEADDDEIIQKKVEENTYNCIDEVKGSNQDPVVERYSKLRSPRTVLEKIPSSTIKDNYDQIVEEMVQGRMNSTCPRTKKAKQNGSLRKTGSLHRQASKDSTAKPGSPEVNEAIVYKEVPCYQCSSLSPEYFDRALPSAPLMESDSASEPDAIYERVDDLLTSDQDRNNSQVNDIYETVTEPNELKSQYSTFQRQTDGKVGENNSLNNSLKLDKKPAIANGNLQPPRIYDHISDKWNDTDKPLHLIPSDEYVYTQLQDDTTLGS</sequence>
<name>A0AA36AUF4_OCTVU</name>
<feature type="transmembrane region" description="Helical" evidence="2">
    <location>
        <begin position="492"/>
        <end position="517"/>
    </location>
</feature>
<protein>
    <submittedName>
        <fullName evidence="3">Uncharacterized protein</fullName>
    </submittedName>
</protein>
<keyword evidence="2" id="KW-1133">Transmembrane helix</keyword>
<feature type="compositionally biased region" description="Polar residues" evidence="1">
    <location>
        <begin position="640"/>
        <end position="652"/>
    </location>
</feature>
<proteinExistence type="predicted"/>
<feature type="region of interest" description="Disordered" evidence="1">
    <location>
        <begin position="629"/>
        <end position="666"/>
    </location>
</feature>
<dbReference type="AlphaFoldDB" id="A0AA36AUF4"/>
<evidence type="ECO:0000313" key="3">
    <source>
        <dbReference type="EMBL" id="CAI9722506.1"/>
    </source>
</evidence>
<dbReference type="Proteomes" id="UP001162480">
    <property type="component" value="Chromosome 5"/>
</dbReference>
<accession>A0AA36AUF4</accession>
<evidence type="ECO:0000256" key="2">
    <source>
        <dbReference type="SAM" id="Phobius"/>
    </source>
</evidence>
<evidence type="ECO:0000256" key="1">
    <source>
        <dbReference type="SAM" id="MobiDB-lite"/>
    </source>
</evidence>
<keyword evidence="2" id="KW-0812">Transmembrane</keyword>
<organism evidence="3 4">
    <name type="scientific">Octopus vulgaris</name>
    <name type="common">Common octopus</name>
    <dbReference type="NCBI Taxonomy" id="6645"/>
    <lineage>
        <taxon>Eukaryota</taxon>
        <taxon>Metazoa</taxon>
        <taxon>Spiralia</taxon>
        <taxon>Lophotrochozoa</taxon>
        <taxon>Mollusca</taxon>
        <taxon>Cephalopoda</taxon>
        <taxon>Coleoidea</taxon>
        <taxon>Octopodiformes</taxon>
        <taxon>Octopoda</taxon>
        <taxon>Incirrata</taxon>
        <taxon>Octopodidae</taxon>
        <taxon>Octopus</taxon>
    </lineage>
</organism>
<evidence type="ECO:0000313" key="4">
    <source>
        <dbReference type="Proteomes" id="UP001162480"/>
    </source>
</evidence>